<dbReference type="AlphaFoldDB" id="A0A7J4IVB2"/>
<feature type="domain" description="MPN" evidence="6">
    <location>
        <begin position="2"/>
        <end position="121"/>
    </location>
</feature>
<evidence type="ECO:0000259" key="6">
    <source>
        <dbReference type="PROSITE" id="PS50249"/>
    </source>
</evidence>
<dbReference type="Proteomes" id="UP000683213">
    <property type="component" value="Unassembled WGS sequence"/>
</dbReference>
<organism evidence="7 9">
    <name type="scientific">Candidatus Iainarchaeum sp</name>
    <dbReference type="NCBI Taxonomy" id="3101447"/>
    <lineage>
        <taxon>Archaea</taxon>
        <taxon>Candidatus Iainarchaeota</taxon>
        <taxon>Candidatus Iainarchaeia</taxon>
        <taxon>Candidatus Iainarchaeales</taxon>
        <taxon>Candidatus Iainarchaeaceae</taxon>
        <taxon>Candidatus Iainarchaeum</taxon>
    </lineage>
</organism>
<comment type="caution">
    <text evidence="7">The sequence shown here is derived from an EMBL/GenBank/DDBJ whole genome shotgun (WGS) entry which is preliminary data.</text>
</comment>
<keyword evidence="1" id="KW-0645">Protease</keyword>
<keyword evidence="4" id="KW-0862">Zinc</keyword>
<keyword evidence="2" id="KW-0479">Metal-binding</keyword>
<reference evidence="8" key="3">
    <citation type="submission" date="2021-05" db="EMBL/GenBank/DDBJ databases">
        <title>Protein family content uncovers lineage relationships and bacterial pathway maintenance mechanisms in DPANN archaea.</title>
        <authorList>
            <person name="Castelle C.J."/>
            <person name="Meheust R."/>
            <person name="Jaffe A.L."/>
            <person name="Seitz K."/>
            <person name="Gong X."/>
            <person name="Baker B.J."/>
            <person name="Banfield J.F."/>
        </authorList>
    </citation>
    <scope>NUCLEOTIDE SEQUENCE</scope>
    <source>
        <strain evidence="8">RIFCSPHIGHO2_01_FULL_GW2011_AR10_43_9</strain>
    </source>
</reference>
<accession>A0A7J4IVB2</accession>
<gene>
    <name evidence="7" type="ORF">HA237_02265</name>
    <name evidence="8" type="ORF">J4224_01810</name>
</gene>
<evidence type="ECO:0000313" key="9">
    <source>
        <dbReference type="Proteomes" id="UP000577419"/>
    </source>
</evidence>
<dbReference type="EMBL" id="JAGVWF010000025">
    <property type="protein sequence ID" value="MBS3059141.1"/>
    <property type="molecule type" value="Genomic_DNA"/>
</dbReference>
<dbReference type="PROSITE" id="PS50249">
    <property type="entry name" value="MPN"/>
    <property type="match status" value="1"/>
</dbReference>
<evidence type="ECO:0000256" key="4">
    <source>
        <dbReference type="ARBA" id="ARBA00022833"/>
    </source>
</evidence>
<dbReference type="Gene3D" id="3.40.140.10">
    <property type="entry name" value="Cytidine Deaminase, domain 2"/>
    <property type="match status" value="1"/>
</dbReference>
<dbReference type="GO" id="GO:0006508">
    <property type="term" value="P:proteolysis"/>
    <property type="evidence" value="ECO:0007669"/>
    <property type="project" value="UniProtKB-KW"/>
</dbReference>
<evidence type="ECO:0000313" key="8">
    <source>
        <dbReference type="EMBL" id="MBS3059141.1"/>
    </source>
</evidence>
<evidence type="ECO:0000313" key="7">
    <source>
        <dbReference type="EMBL" id="HIH08175.1"/>
    </source>
</evidence>
<dbReference type="InterPro" id="IPR037518">
    <property type="entry name" value="MPN"/>
</dbReference>
<keyword evidence="3" id="KW-0378">Hydrolase</keyword>
<dbReference type="EMBL" id="DUFG01000013">
    <property type="protein sequence ID" value="HIH08175.1"/>
    <property type="molecule type" value="Genomic_DNA"/>
</dbReference>
<reference evidence="7" key="1">
    <citation type="journal article" date="2020" name="bioRxiv">
        <title>A rank-normalized archaeal taxonomy based on genome phylogeny resolves widespread incomplete and uneven classifications.</title>
        <authorList>
            <person name="Rinke C."/>
            <person name="Chuvochina M."/>
            <person name="Mussig A.J."/>
            <person name="Chaumeil P.-A."/>
            <person name="Waite D.W."/>
            <person name="Whitman W.B."/>
            <person name="Parks D.H."/>
            <person name="Hugenholtz P."/>
        </authorList>
    </citation>
    <scope>NUCLEOTIDE SEQUENCE</scope>
    <source>
        <strain evidence="7">UBA10011</strain>
    </source>
</reference>
<dbReference type="InterPro" id="IPR028090">
    <property type="entry name" value="JAB_dom_prok"/>
</dbReference>
<reference evidence="8" key="2">
    <citation type="submission" date="2021-03" db="EMBL/GenBank/DDBJ databases">
        <authorList>
            <person name="Jaffe A."/>
        </authorList>
    </citation>
    <scope>NUCLEOTIDE SEQUENCE</scope>
    <source>
        <strain evidence="8">RIFCSPHIGHO2_01_FULL_GW2011_AR10_43_9</strain>
    </source>
</reference>
<protein>
    <submittedName>
        <fullName evidence="8">Mov34/MPN/PAD-1 family protein</fullName>
    </submittedName>
    <submittedName>
        <fullName evidence="7">Peptidase</fullName>
    </submittedName>
</protein>
<keyword evidence="5" id="KW-0482">Metalloprotease</keyword>
<evidence type="ECO:0000256" key="2">
    <source>
        <dbReference type="ARBA" id="ARBA00022723"/>
    </source>
</evidence>
<dbReference type="Pfam" id="PF14464">
    <property type="entry name" value="Prok-JAB"/>
    <property type="match status" value="1"/>
</dbReference>
<evidence type="ECO:0000256" key="5">
    <source>
        <dbReference type="ARBA" id="ARBA00023049"/>
    </source>
</evidence>
<dbReference type="Proteomes" id="UP000577419">
    <property type="component" value="Unassembled WGS sequence"/>
</dbReference>
<sequence length="121" mass="13360">MYKIKREVLGAIIEASKNTYPHEFFGVLGGSPGEKIVDELIVVPATYGRNFTLIKSHLIPFDSKMIGTVHSHPSYSSRPSKQDIATFGKMGSIHLIIAYPFNSESFNAFDSKGIKTAIELI</sequence>
<dbReference type="GO" id="GO:0046872">
    <property type="term" value="F:metal ion binding"/>
    <property type="evidence" value="ECO:0007669"/>
    <property type="project" value="UniProtKB-KW"/>
</dbReference>
<evidence type="ECO:0000256" key="3">
    <source>
        <dbReference type="ARBA" id="ARBA00022801"/>
    </source>
</evidence>
<proteinExistence type="predicted"/>
<evidence type="ECO:0000256" key="1">
    <source>
        <dbReference type="ARBA" id="ARBA00022670"/>
    </source>
</evidence>
<name>A0A7J4IVB2_9ARCH</name>
<dbReference type="GO" id="GO:0008237">
    <property type="term" value="F:metallopeptidase activity"/>
    <property type="evidence" value="ECO:0007669"/>
    <property type="project" value="UniProtKB-KW"/>
</dbReference>
<dbReference type="SUPFAM" id="SSF102712">
    <property type="entry name" value="JAB1/MPN domain"/>
    <property type="match status" value="1"/>
</dbReference>